<comment type="caution">
    <text evidence="1">The sequence shown here is derived from an EMBL/GenBank/DDBJ whole genome shotgun (WGS) entry which is preliminary data.</text>
</comment>
<name>A0ACB8F9Q6_9SAUR</name>
<keyword evidence="2" id="KW-1185">Reference proteome</keyword>
<sequence length="207" mass="23031">MKESACSSSTCSLNSSENPYATIKDPPILTCKHSEGSYVEMKSPAHRDSTYLDTPASSTANKNIYEVEFPTREPELLRLFGSPANLLALFRLSFDDQPLLPARLTELLSVTFAEPTISMVYEARVRTFNRSLRPQPLRPASEQLATSLPPLRRPSRLTEATARLTGRLWEESHPKGPPTPPCSTDISSPAARDKQRDNLILFLGLPY</sequence>
<evidence type="ECO:0000313" key="2">
    <source>
        <dbReference type="Proteomes" id="UP000827872"/>
    </source>
</evidence>
<gene>
    <name evidence="1" type="ORF">K3G42_019412</name>
</gene>
<evidence type="ECO:0000313" key="1">
    <source>
        <dbReference type="EMBL" id="KAH8001966.1"/>
    </source>
</evidence>
<accession>A0ACB8F9Q6</accession>
<dbReference type="Proteomes" id="UP000827872">
    <property type="component" value="Linkage Group LG08"/>
</dbReference>
<reference evidence="1" key="1">
    <citation type="submission" date="2021-08" db="EMBL/GenBank/DDBJ databases">
        <title>The first chromosome-level gecko genome reveals the dynamic sex chromosomes of Neotropical dwarf geckos (Sphaerodactylidae: Sphaerodactylus).</title>
        <authorList>
            <person name="Pinto B.J."/>
            <person name="Keating S.E."/>
            <person name="Gamble T."/>
        </authorList>
    </citation>
    <scope>NUCLEOTIDE SEQUENCE</scope>
    <source>
        <strain evidence="1">TG3544</strain>
    </source>
</reference>
<proteinExistence type="predicted"/>
<organism evidence="1 2">
    <name type="scientific">Sphaerodactylus townsendi</name>
    <dbReference type="NCBI Taxonomy" id="933632"/>
    <lineage>
        <taxon>Eukaryota</taxon>
        <taxon>Metazoa</taxon>
        <taxon>Chordata</taxon>
        <taxon>Craniata</taxon>
        <taxon>Vertebrata</taxon>
        <taxon>Euteleostomi</taxon>
        <taxon>Lepidosauria</taxon>
        <taxon>Squamata</taxon>
        <taxon>Bifurcata</taxon>
        <taxon>Gekkota</taxon>
        <taxon>Sphaerodactylidae</taxon>
        <taxon>Sphaerodactylus</taxon>
    </lineage>
</organism>
<protein>
    <submittedName>
        <fullName evidence="1">Uncharacterized protein</fullName>
    </submittedName>
</protein>
<dbReference type="EMBL" id="CM037621">
    <property type="protein sequence ID" value="KAH8001966.1"/>
    <property type="molecule type" value="Genomic_DNA"/>
</dbReference>